<protein>
    <recommendedName>
        <fullName evidence="3">Uridine kinase</fullName>
    </recommendedName>
</protein>
<dbReference type="OrthoDB" id="572586at2"/>
<gene>
    <name evidence="1" type="ORF">E4U02_02420</name>
</gene>
<dbReference type="Proteomes" id="UP000298358">
    <property type="component" value="Unassembled WGS sequence"/>
</dbReference>
<organism evidence="1 2">
    <name type="scientific">Microbacterium paludicola</name>
    <dbReference type="NCBI Taxonomy" id="300019"/>
    <lineage>
        <taxon>Bacteria</taxon>
        <taxon>Bacillati</taxon>
        <taxon>Actinomycetota</taxon>
        <taxon>Actinomycetes</taxon>
        <taxon>Micrococcales</taxon>
        <taxon>Microbacteriaceae</taxon>
        <taxon>Microbacterium</taxon>
    </lineage>
</organism>
<keyword evidence="2" id="KW-1185">Reference proteome</keyword>
<evidence type="ECO:0000313" key="1">
    <source>
        <dbReference type="EMBL" id="TFU34135.1"/>
    </source>
</evidence>
<sequence length="160" mass="17583">MRDTSATAVFDALVADITQHYGRGRILVAIEGPSAEATARFADDLAGAIRAQGRSANRASAHGDAYRPDEDDTALRATLAEFRKEDGDGYLLVDGRFLLSPRLRGAWHFRVWLEGDVPLSPESYAEQVKYVRDEAPRGQADAIYDVTTPDGPKRIWSDSC</sequence>
<evidence type="ECO:0000313" key="2">
    <source>
        <dbReference type="Proteomes" id="UP000298358"/>
    </source>
</evidence>
<dbReference type="AlphaFoldDB" id="A0A4Y9FXV6"/>
<evidence type="ECO:0008006" key="3">
    <source>
        <dbReference type="Google" id="ProtNLM"/>
    </source>
</evidence>
<comment type="caution">
    <text evidence="1">The sequence shown here is derived from an EMBL/GenBank/DDBJ whole genome shotgun (WGS) entry which is preliminary data.</text>
</comment>
<reference evidence="1 2" key="1">
    <citation type="submission" date="2019-03" db="EMBL/GenBank/DDBJ databases">
        <title>Diversity of the mouse oral microbiome.</title>
        <authorList>
            <person name="Joseph S."/>
            <person name="Aduse-Opoku J."/>
            <person name="Curtis M."/>
            <person name="Wade W."/>
            <person name="Hashim A."/>
        </authorList>
    </citation>
    <scope>NUCLEOTIDE SEQUENCE [LARGE SCALE GENOMIC DNA]</scope>
    <source>
        <strain evidence="1 2">P1012</strain>
    </source>
</reference>
<accession>A0A4Y9FXV6</accession>
<name>A0A4Y9FXV6_9MICO</name>
<proteinExistence type="predicted"/>
<dbReference type="EMBL" id="SPQB01000003">
    <property type="protein sequence ID" value="TFU34135.1"/>
    <property type="molecule type" value="Genomic_DNA"/>
</dbReference>
<dbReference type="RefSeq" id="WP_135112810.1">
    <property type="nucleotide sequence ID" value="NZ_JADGLL010000003.1"/>
</dbReference>